<feature type="transmembrane region" description="Helical" evidence="1">
    <location>
        <begin position="352"/>
        <end position="375"/>
    </location>
</feature>
<feature type="domain" description="DUF112" evidence="2">
    <location>
        <begin position="17"/>
        <end position="436"/>
    </location>
</feature>
<protein>
    <submittedName>
        <fullName evidence="3">Tripartite tricarboxylate transporter permease</fullName>
    </submittedName>
</protein>
<evidence type="ECO:0000259" key="2">
    <source>
        <dbReference type="Pfam" id="PF01970"/>
    </source>
</evidence>
<evidence type="ECO:0000313" key="4">
    <source>
        <dbReference type="Proteomes" id="UP000824151"/>
    </source>
</evidence>
<feature type="transmembrane region" description="Helical" evidence="1">
    <location>
        <begin position="200"/>
        <end position="217"/>
    </location>
</feature>
<evidence type="ECO:0000313" key="3">
    <source>
        <dbReference type="EMBL" id="HIW99483.1"/>
    </source>
</evidence>
<dbReference type="AlphaFoldDB" id="A0A9D1S2M8"/>
<feature type="transmembrane region" description="Helical" evidence="1">
    <location>
        <begin position="460"/>
        <end position="483"/>
    </location>
</feature>
<dbReference type="Pfam" id="PF01970">
    <property type="entry name" value="TctA"/>
    <property type="match status" value="1"/>
</dbReference>
<keyword evidence="1" id="KW-0812">Transmembrane</keyword>
<dbReference type="PANTHER" id="PTHR35342">
    <property type="entry name" value="TRICARBOXYLIC TRANSPORT PROTEIN"/>
    <property type="match status" value="1"/>
</dbReference>
<feature type="transmembrane region" description="Helical" evidence="1">
    <location>
        <begin position="411"/>
        <end position="440"/>
    </location>
</feature>
<feature type="transmembrane region" description="Helical" evidence="1">
    <location>
        <begin position="247"/>
        <end position="268"/>
    </location>
</feature>
<feature type="transmembrane region" description="Helical" evidence="1">
    <location>
        <begin position="15"/>
        <end position="44"/>
    </location>
</feature>
<evidence type="ECO:0000256" key="1">
    <source>
        <dbReference type="SAM" id="Phobius"/>
    </source>
</evidence>
<organism evidence="3 4">
    <name type="scientific">Candidatus Nesterenkonia stercoripullorum</name>
    <dbReference type="NCBI Taxonomy" id="2838701"/>
    <lineage>
        <taxon>Bacteria</taxon>
        <taxon>Bacillati</taxon>
        <taxon>Actinomycetota</taxon>
        <taxon>Actinomycetes</taxon>
        <taxon>Micrococcales</taxon>
        <taxon>Micrococcaceae</taxon>
        <taxon>Nesterenkonia</taxon>
    </lineage>
</organism>
<gene>
    <name evidence="3" type="ORF">H9871_05010</name>
</gene>
<feature type="transmembrane region" description="Helical" evidence="1">
    <location>
        <begin position="387"/>
        <end position="404"/>
    </location>
</feature>
<sequence>MSPVFEGFAQLADPTVLLCILIGALAGILIGAFPGITATMAVALASTFTLTMDPVPGLAVLLTIYVAANFGDRVPAILVNTPGTPASIATTFDGYPMAKQGKAGIALTTSAFGSAIGTLAGLLVLIFAAIPLANVALRFGPAEIFALVIFGLTMMIGVSGNNVLKGLAAGAFGLALSAVGRDPILGTERMTFGVLELSDGLPFIAVIIGLFGIADVLDQMLTRKKEGMEPIKNLGRWMPNREERRQIVKPVAIGTGVGAVVGAVPAAGGDIAGITSWSAARGASKHPEEFGKGSLEGLTAGDTASNATLGPSVTTTLALGVPGDSVMAVLIGSLVVWGFQPGPGLFSSRPDLVYTIAGIMAIATILTLVLSLVRMKGVAKLLELPPHFLWTVVIVFCLVGTFAVNNSTVDVVVMVVFGLVGLFMRRFGFPAGPVVLGLILGELAESNLRRSLEIGGAGNILSSPIAMVILVISALAVTLPPVLRAVRRRRLGRREALLR</sequence>
<dbReference type="PANTHER" id="PTHR35342:SF5">
    <property type="entry name" value="TRICARBOXYLIC TRANSPORT PROTEIN"/>
    <property type="match status" value="1"/>
</dbReference>
<dbReference type="InterPro" id="IPR002823">
    <property type="entry name" value="DUF112_TM"/>
</dbReference>
<feature type="transmembrane region" description="Helical" evidence="1">
    <location>
        <begin position="317"/>
        <end position="340"/>
    </location>
</feature>
<feature type="transmembrane region" description="Helical" evidence="1">
    <location>
        <begin position="136"/>
        <end position="156"/>
    </location>
</feature>
<comment type="caution">
    <text evidence="3">The sequence shown here is derived from an EMBL/GenBank/DDBJ whole genome shotgun (WGS) entry which is preliminary data.</text>
</comment>
<accession>A0A9D1S2M8</accession>
<keyword evidence="1" id="KW-0472">Membrane</keyword>
<name>A0A9D1S2M8_9MICC</name>
<reference evidence="3" key="1">
    <citation type="journal article" date="2021" name="PeerJ">
        <title>Extensive microbial diversity within the chicken gut microbiome revealed by metagenomics and culture.</title>
        <authorList>
            <person name="Gilroy R."/>
            <person name="Ravi A."/>
            <person name="Getino M."/>
            <person name="Pursley I."/>
            <person name="Horton D.L."/>
            <person name="Alikhan N.F."/>
            <person name="Baker D."/>
            <person name="Gharbi K."/>
            <person name="Hall N."/>
            <person name="Watson M."/>
            <person name="Adriaenssens E.M."/>
            <person name="Foster-Nyarko E."/>
            <person name="Jarju S."/>
            <person name="Secka A."/>
            <person name="Antonio M."/>
            <person name="Oren A."/>
            <person name="Chaudhuri R.R."/>
            <person name="La Ragione R."/>
            <person name="Hildebrand F."/>
            <person name="Pallen M.J."/>
        </authorList>
    </citation>
    <scope>NUCLEOTIDE SEQUENCE</scope>
    <source>
        <strain evidence="3">ChiHejej3B27-3195</strain>
    </source>
</reference>
<feature type="transmembrane region" description="Helical" evidence="1">
    <location>
        <begin position="105"/>
        <end position="130"/>
    </location>
</feature>
<proteinExistence type="predicted"/>
<reference evidence="3" key="2">
    <citation type="submission" date="2021-04" db="EMBL/GenBank/DDBJ databases">
        <authorList>
            <person name="Gilroy R."/>
        </authorList>
    </citation>
    <scope>NUCLEOTIDE SEQUENCE</scope>
    <source>
        <strain evidence="3">ChiHejej3B27-3195</strain>
    </source>
</reference>
<keyword evidence="1" id="KW-1133">Transmembrane helix</keyword>
<dbReference type="Proteomes" id="UP000824151">
    <property type="component" value="Unassembled WGS sequence"/>
</dbReference>
<dbReference type="EMBL" id="DXGD01000181">
    <property type="protein sequence ID" value="HIW99483.1"/>
    <property type="molecule type" value="Genomic_DNA"/>
</dbReference>